<proteinExistence type="predicted"/>
<evidence type="ECO:0000313" key="3">
    <source>
        <dbReference type="Proteomes" id="UP000054279"/>
    </source>
</evidence>
<organism evidence="2 3">
    <name type="scientific">Sphaerobolus stellatus (strain SS14)</name>
    <dbReference type="NCBI Taxonomy" id="990650"/>
    <lineage>
        <taxon>Eukaryota</taxon>
        <taxon>Fungi</taxon>
        <taxon>Dikarya</taxon>
        <taxon>Basidiomycota</taxon>
        <taxon>Agaricomycotina</taxon>
        <taxon>Agaricomycetes</taxon>
        <taxon>Phallomycetidae</taxon>
        <taxon>Geastrales</taxon>
        <taxon>Sphaerobolaceae</taxon>
        <taxon>Sphaerobolus</taxon>
    </lineage>
</organism>
<evidence type="ECO:0000256" key="1">
    <source>
        <dbReference type="SAM" id="MobiDB-lite"/>
    </source>
</evidence>
<dbReference type="HOGENOM" id="CLU_181713_0_0_1"/>
<reference evidence="2 3" key="1">
    <citation type="submission" date="2014-06" db="EMBL/GenBank/DDBJ databases">
        <title>Evolutionary Origins and Diversification of the Mycorrhizal Mutualists.</title>
        <authorList>
            <consortium name="DOE Joint Genome Institute"/>
            <consortium name="Mycorrhizal Genomics Consortium"/>
            <person name="Kohler A."/>
            <person name="Kuo A."/>
            <person name="Nagy L.G."/>
            <person name="Floudas D."/>
            <person name="Copeland A."/>
            <person name="Barry K.W."/>
            <person name="Cichocki N."/>
            <person name="Veneault-Fourrey C."/>
            <person name="LaButti K."/>
            <person name="Lindquist E.A."/>
            <person name="Lipzen A."/>
            <person name="Lundell T."/>
            <person name="Morin E."/>
            <person name="Murat C."/>
            <person name="Riley R."/>
            <person name="Ohm R."/>
            <person name="Sun H."/>
            <person name="Tunlid A."/>
            <person name="Henrissat B."/>
            <person name="Grigoriev I.V."/>
            <person name="Hibbett D.S."/>
            <person name="Martin F."/>
        </authorList>
    </citation>
    <scope>NUCLEOTIDE SEQUENCE [LARGE SCALE GENOMIC DNA]</scope>
    <source>
        <strain evidence="2 3">SS14</strain>
    </source>
</reference>
<dbReference type="AlphaFoldDB" id="A0A0C9TE87"/>
<feature type="compositionally biased region" description="Basic and acidic residues" evidence="1">
    <location>
        <begin position="24"/>
        <end position="43"/>
    </location>
</feature>
<dbReference type="Proteomes" id="UP000054279">
    <property type="component" value="Unassembled WGS sequence"/>
</dbReference>
<sequence>MTLGAGTPATGESNVDSQAQTHATVEETQKQQVAPEKDTKEDATVDDESDDEYIPRGPKDHTIVKIDKKGGGKVKKDDKKDDDKIEKDDKEAEREKSSK</sequence>
<feature type="region of interest" description="Disordered" evidence="1">
    <location>
        <begin position="1"/>
        <end position="99"/>
    </location>
</feature>
<feature type="compositionally biased region" description="Polar residues" evidence="1">
    <location>
        <begin position="10"/>
        <end position="23"/>
    </location>
</feature>
<gene>
    <name evidence="2" type="ORF">M422DRAFT_271252</name>
</gene>
<evidence type="ECO:0000313" key="2">
    <source>
        <dbReference type="EMBL" id="KIJ27583.1"/>
    </source>
</evidence>
<dbReference type="EMBL" id="KN837331">
    <property type="protein sequence ID" value="KIJ27583.1"/>
    <property type="molecule type" value="Genomic_DNA"/>
</dbReference>
<name>A0A0C9TE87_SPHS4</name>
<accession>A0A0C9TE87</accession>
<protein>
    <submittedName>
        <fullName evidence="2">Uncharacterized protein</fullName>
    </submittedName>
</protein>
<feature type="compositionally biased region" description="Basic and acidic residues" evidence="1">
    <location>
        <begin position="53"/>
        <end position="99"/>
    </location>
</feature>
<keyword evidence="3" id="KW-1185">Reference proteome</keyword>